<dbReference type="AlphaFoldDB" id="A0A484G192"/>
<keyword evidence="2" id="KW-1185">Reference proteome</keyword>
<protein>
    <submittedName>
        <fullName evidence="1">Uncharacterized protein</fullName>
    </submittedName>
</protein>
<accession>A0A484G192</accession>
<reference evidence="2" key="2">
    <citation type="journal article" date="2019" name="Mol. Plant Microbe Interact.">
        <title>Genome sequence resources for four phytopathogenic fungi from the Colletotrichum orbiculare species complex.</title>
        <authorList>
            <person name="Gan P."/>
            <person name="Tsushima A."/>
            <person name="Narusaka M."/>
            <person name="Narusaka Y."/>
            <person name="Takano Y."/>
            <person name="Kubo Y."/>
            <person name="Shirasu K."/>
        </authorList>
    </citation>
    <scope>GENOME REANNOTATION</scope>
    <source>
        <strain evidence="2">104-T / ATCC 96160 / CBS 514.97 / LARS 414 / MAFF 240422</strain>
    </source>
</reference>
<evidence type="ECO:0000313" key="1">
    <source>
        <dbReference type="EMBL" id="TDZ23237.1"/>
    </source>
</evidence>
<name>A0A484G192_COLOR</name>
<comment type="caution">
    <text evidence="1">The sequence shown here is derived from an EMBL/GenBank/DDBJ whole genome shotgun (WGS) entry which is preliminary data.</text>
</comment>
<sequence>MPGLIIALHRTFNRQASSATPFTAHLPWCSLGLSLVFLPWPGPSTALPCPALLCSIAPATAMGRSMQKRK</sequence>
<reference evidence="2" key="1">
    <citation type="journal article" date="2013" name="New Phytol.">
        <title>Comparative genomic and transcriptomic analyses reveal the hemibiotrophic stage shift of Colletotrichum fungi.</title>
        <authorList>
            <person name="Gan P."/>
            <person name="Ikeda K."/>
            <person name="Irieda H."/>
            <person name="Narusaka M."/>
            <person name="O'Connell R.J."/>
            <person name="Narusaka Y."/>
            <person name="Takano Y."/>
            <person name="Kubo Y."/>
            <person name="Shirasu K."/>
        </authorList>
    </citation>
    <scope>NUCLEOTIDE SEQUENCE [LARGE SCALE GENOMIC DNA]</scope>
    <source>
        <strain evidence="2">104-T / ATCC 96160 / CBS 514.97 / LARS 414 / MAFF 240422</strain>
    </source>
</reference>
<dbReference type="EMBL" id="AMCV02000006">
    <property type="protein sequence ID" value="TDZ23237.1"/>
    <property type="molecule type" value="Genomic_DNA"/>
</dbReference>
<gene>
    <name evidence="1" type="ORF">Cob_v003889</name>
</gene>
<organism evidence="1 2">
    <name type="scientific">Colletotrichum orbiculare (strain 104-T / ATCC 96160 / CBS 514.97 / LARS 414 / MAFF 240422)</name>
    <name type="common">Cucumber anthracnose fungus</name>
    <name type="synonym">Colletotrichum lagenarium</name>
    <dbReference type="NCBI Taxonomy" id="1213857"/>
    <lineage>
        <taxon>Eukaryota</taxon>
        <taxon>Fungi</taxon>
        <taxon>Dikarya</taxon>
        <taxon>Ascomycota</taxon>
        <taxon>Pezizomycotina</taxon>
        <taxon>Sordariomycetes</taxon>
        <taxon>Hypocreomycetidae</taxon>
        <taxon>Glomerellales</taxon>
        <taxon>Glomerellaceae</taxon>
        <taxon>Colletotrichum</taxon>
        <taxon>Colletotrichum orbiculare species complex</taxon>
    </lineage>
</organism>
<evidence type="ECO:0000313" key="2">
    <source>
        <dbReference type="Proteomes" id="UP000014480"/>
    </source>
</evidence>
<dbReference type="Proteomes" id="UP000014480">
    <property type="component" value="Unassembled WGS sequence"/>
</dbReference>
<proteinExistence type="predicted"/>